<reference evidence="9" key="1">
    <citation type="submission" date="2015-04" db="EMBL/GenBank/DDBJ databases">
        <title>The genome sequence of the plant pathogenic Rhizarian Plasmodiophora brassicae reveals insights in its biotrophic life cycle and the origin of chitin synthesis.</title>
        <authorList>
            <person name="Schwelm A."/>
            <person name="Fogelqvist J."/>
            <person name="Knaust A."/>
            <person name="Julke S."/>
            <person name="Lilja T."/>
            <person name="Dhandapani V."/>
            <person name="Bonilla-Rosso G."/>
            <person name="Karlsson M."/>
            <person name="Shevchenko A."/>
            <person name="Choi S.R."/>
            <person name="Kim H.G."/>
            <person name="Park J.Y."/>
            <person name="Lim Y.P."/>
            <person name="Ludwig-Muller J."/>
            <person name="Dixelius C."/>
        </authorList>
    </citation>
    <scope>NUCLEOTIDE SEQUENCE</scope>
    <source>
        <tissue evidence="9">Potato root galls</tissue>
    </source>
</reference>
<evidence type="ECO:0000256" key="4">
    <source>
        <dbReference type="ARBA" id="ARBA00022692"/>
    </source>
</evidence>
<keyword evidence="6 8" id="KW-1133">Transmembrane helix</keyword>
<keyword evidence="5" id="KW-0256">Endoplasmic reticulum</keyword>
<feature type="transmembrane region" description="Helical" evidence="8">
    <location>
        <begin position="167"/>
        <end position="190"/>
    </location>
</feature>
<dbReference type="GO" id="GO:0005789">
    <property type="term" value="C:endoplasmic reticulum membrane"/>
    <property type="evidence" value="ECO:0007669"/>
    <property type="project" value="UniProtKB-SubCell"/>
</dbReference>
<evidence type="ECO:0000256" key="1">
    <source>
        <dbReference type="ARBA" id="ARBA00004477"/>
    </source>
</evidence>
<dbReference type="GO" id="GO:0006506">
    <property type="term" value="P:GPI anchor biosynthetic process"/>
    <property type="evidence" value="ECO:0007669"/>
    <property type="project" value="UniProtKB-UniPathway"/>
</dbReference>
<evidence type="ECO:0000313" key="9">
    <source>
        <dbReference type="EMBL" id="CRZ02768.1"/>
    </source>
</evidence>
<dbReference type="AlphaFoldDB" id="A0A0H5QL78"/>
<evidence type="ECO:0000256" key="5">
    <source>
        <dbReference type="ARBA" id="ARBA00022824"/>
    </source>
</evidence>
<evidence type="ECO:0000256" key="3">
    <source>
        <dbReference type="ARBA" id="ARBA00022502"/>
    </source>
</evidence>
<dbReference type="UniPathway" id="UPA00196"/>
<proteinExistence type="predicted"/>
<feature type="transmembrane region" description="Helical" evidence="8">
    <location>
        <begin position="7"/>
        <end position="27"/>
    </location>
</feature>
<dbReference type="InterPro" id="IPR009580">
    <property type="entry name" value="GPI_biosynthesis_protein_Pig-F"/>
</dbReference>
<comment type="subcellular location">
    <subcellularLocation>
        <location evidence="1">Endoplasmic reticulum membrane</location>
        <topology evidence="1">Multi-pass membrane protein</topology>
    </subcellularLocation>
</comment>
<comment type="pathway">
    <text evidence="2">Glycolipid biosynthesis; glycosylphosphatidylinositol-anchor biosynthesis.</text>
</comment>
<organism evidence="9">
    <name type="scientific">Spongospora subterranea</name>
    <dbReference type="NCBI Taxonomy" id="70186"/>
    <lineage>
        <taxon>Eukaryota</taxon>
        <taxon>Sar</taxon>
        <taxon>Rhizaria</taxon>
        <taxon>Endomyxa</taxon>
        <taxon>Phytomyxea</taxon>
        <taxon>Plasmodiophorida</taxon>
        <taxon>Plasmodiophoridae</taxon>
        <taxon>Spongospora</taxon>
    </lineage>
</organism>
<feature type="transmembrane region" description="Helical" evidence="8">
    <location>
        <begin position="202"/>
        <end position="222"/>
    </location>
</feature>
<sequence length="232" mass="25541">MNPNPILVALWSVIVWVIIGNSIAPLIPPPSSYSFSDEDDPLLIGFNVLETAPPATHFAMVVLVIVSLVGIVPTSIQHVKTIHPDLYHDLYFVRRAISGFCVGSVISMITIILIGASPFSNLVSTSILSCLFSALVVVAPSIVFGLRMEEWRRTFILFDFHNRVESMFVLSSYSAISCSWCSCVMLVMDWDYPIQTYPVPNVIAAIGAFTIAITILSIHSVLSVPESNRKRL</sequence>
<evidence type="ECO:0000256" key="6">
    <source>
        <dbReference type="ARBA" id="ARBA00022989"/>
    </source>
</evidence>
<feature type="transmembrane region" description="Helical" evidence="8">
    <location>
        <begin position="122"/>
        <end position="146"/>
    </location>
</feature>
<name>A0A0H5QL78_9EUKA</name>
<evidence type="ECO:0000256" key="7">
    <source>
        <dbReference type="ARBA" id="ARBA00023136"/>
    </source>
</evidence>
<dbReference type="EMBL" id="HACM01002326">
    <property type="protein sequence ID" value="CRZ02768.1"/>
    <property type="molecule type" value="Transcribed_RNA"/>
</dbReference>
<dbReference type="Pfam" id="PF06699">
    <property type="entry name" value="PIG-F"/>
    <property type="match status" value="1"/>
</dbReference>
<accession>A0A0H5QL78</accession>
<feature type="transmembrane region" description="Helical" evidence="8">
    <location>
        <begin position="97"/>
        <end position="116"/>
    </location>
</feature>
<dbReference type="EMBL" id="HACM01002328">
    <property type="protein sequence ID" value="CRZ02770.1"/>
    <property type="molecule type" value="Transcribed_RNA"/>
</dbReference>
<evidence type="ECO:0000256" key="2">
    <source>
        <dbReference type="ARBA" id="ARBA00004687"/>
    </source>
</evidence>
<keyword evidence="3" id="KW-0337">GPI-anchor biosynthesis</keyword>
<keyword evidence="7 8" id="KW-0472">Membrane</keyword>
<evidence type="ECO:0000256" key="8">
    <source>
        <dbReference type="SAM" id="Phobius"/>
    </source>
</evidence>
<protein>
    <submittedName>
        <fullName evidence="9">Uncharacterized protein</fullName>
    </submittedName>
</protein>
<keyword evidence="4 8" id="KW-0812">Transmembrane</keyword>
<feature type="transmembrane region" description="Helical" evidence="8">
    <location>
        <begin position="55"/>
        <end position="76"/>
    </location>
</feature>